<dbReference type="InterPro" id="IPR003661">
    <property type="entry name" value="HisK_dim/P_dom"/>
</dbReference>
<dbReference type="CDD" id="cd00082">
    <property type="entry name" value="HisKA"/>
    <property type="match status" value="1"/>
</dbReference>
<dbReference type="InterPro" id="IPR025201">
    <property type="entry name" value="KdpD_TM"/>
</dbReference>
<keyword evidence="10 13" id="KW-1133">Transmembrane helix</keyword>
<evidence type="ECO:0000256" key="12">
    <source>
        <dbReference type="ARBA" id="ARBA00023136"/>
    </source>
</evidence>
<name>A0A926DF85_9FIRM</name>
<dbReference type="Gene3D" id="1.20.120.620">
    <property type="entry name" value="Backbone structure of the membrane domain of e. Coli histidine kinase receptor kdpd"/>
    <property type="match status" value="1"/>
</dbReference>
<evidence type="ECO:0000313" key="15">
    <source>
        <dbReference type="EMBL" id="MBC8537058.1"/>
    </source>
</evidence>
<comment type="subcellular location">
    <subcellularLocation>
        <location evidence="2">Membrane</location>
        <topology evidence="2">Multi-pass membrane protein</topology>
    </subcellularLocation>
</comment>
<evidence type="ECO:0000256" key="4">
    <source>
        <dbReference type="ARBA" id="ARBA00022553"/>
    </source>
</evidence>
<feature type="transmembrane region" description="Helical" evidence="13">
    <location>
        <begin position="95"/>
        <end position="119"/>
    </location>
</feature>
<evidence type="ECO:0000256" key="7">
    <source>
        <dbReference type="ARBA" id="ARBA00022741"/>
    </source>
</evidence>
<evidence type="ECO:0000256" key="5">
    <source>
        <dbReference type="ARBA" id="ARBA00022679"/>
    </source>
</evidence>
<evidence type="ECO:0000313" key="16">
    <source>
        <dbReference type="Proteomes" id="UP000620366"/>
    </source>
</evidence>
<dbReference type="Proteomes" id="UP000620366">
    <property type="component" value="Unassembled WGS sequence"/>
</dbReference>
<evidence type="ECO:0000256" key="2">
    <source>
        <dbReference type="ARBA" id="ARBA00004141"/>
    </source>
</evidence>
<evidence type="ECO:0000256" key="13">
    <source>
        <dbReference type="SAM" id="Phobius"/>
    </source>
</evidence>
<reference evidence="15" key="1">
    <citation type="submission" date="2020-08" db="EMBL/GenBank/DDBJ databases">
        <title>Genome public.</title>
        <authorList>
            <person name="Liu C."/>
            <person name="Sun Q."/>
        </authorList>
    </citation>
    <scope>NUCLEOTIDE SEQUENCE</scope>
    <source>
        <strain evidence="15">BX7</strain>
    </source>
</reference>
<dbReference type="InterPro" id="IPR004358">
    <property type="entry name" value="Sig_transdc_His_kin-like_C"/>
</dbReference>
<keyword evidence="7" id="KW-0547">Nucleotide-binding</keyword>
<dbReference type="EMBL" id="JACRSP010000005">
    <property type="protein sequence ID" value="MBC8537058.1"/>
    <property type="molecule type" value="Genomic_DNA"/>
</dbReference>
<dbReference type="SUPFAM" id="SSF55874">
    <property type="entry name" value="ATPase domain of HSP90 chaperone/DNA topoisomerase II/histidine kinase"/>
    <property type="match status" value="1"/>
</dbReference>
<dbReference type="SUPFAM" id="SSF47384">
    <property type="entry name" value="Homodimeric domain of signal transducing histidine kinase"/>
    <property type="match status" value="1"/>
</dbReference>
<accession>A0A926DF85</accession>
<evidence type="ECO:0000256" key="6">
    <source>
        <dbReference type="ARBA" id="ARBA00022692"/>
    </source>
</evidence>
<dbReference type="InterPro" id="IPR038318">
    <property type="entry name" value="KdpD_sf"/>
</dbReference>
<keyword evidence="9" id="KW-0067">ATP-binding</keyword>
<keyword evidence="11" id="KW-0902">Two-component regulatory system</keyword>
<organism evidence="15 16">
    <name type="scientific">Feifania hominis</name>
    <dbReference type="NCBI Taxonomy" id="2763660"/>
    <lineage>
        <taxon>Bacteria</taxon>
        <taxon>Bacillati</taxon>
        <taxon>Bacillota</taxon>
        <taxon>Clostridia</taxon>
        <taxon>Eubacteriales</taxon>
        <taxon>Feifaniaceae</taxon>
        <taxon>Feifania</taxon>
    </lineage>
</organism>
<evidence type="ECO:0000256" key="11">
    <source>
        <dbReference type="ARBA" id="ARBA00023012"/>
    </source>
</evidence>
<dbReference type="PRINTS" id="PR00344">
    <property type="entry name" value="BCTRLSENSOR"/>
</dbReference>
<keyword evidence="4" id="KW-0597">Phosphoprotein</keyword>
<feature type="transmembrane region" description="Helical" evidence="13">
    <location>
        <begin position="70"/>
        <end position="89"/>
    </location>
</feature>
<dbReference type="AlphaFoldDB" id="A0A926DF85"/>
<dbReference type="InterPro" id="IPR003594">
    <property type="entry name" value="HATPase_dom"/>
</dbReference>
<dbReference type="PANTHER" id="PTHR45569:SF1">
    <property type="entry name" value="SENSOR PROTEIN KDPD"/>
    <property type="match status" value="1"/>
</dbReference>
<sequence>MKPKLSLQKFLPTRVHAWRDALRTAGLLALATALIGLLVYVTGETNNVSELYLLAVLFVALYTDGYFWGLCASAAGVVGANFFFTYPYFHINFTLSGYPVAFLCMLIVAAVTGTLVAGVREQMALSATREKQSRQLYEIDRQLLRRRGNDQIAEYAVTCFTQLFGRPCAFYTAAEGGLLRSNYEHELTAAEHTALLAALAGGPAAAHGVQSNRPQERAWRFTPLTSNGVTLGVVGLRLGDAPPLTDEAERFFALVTLQFAIALERQRVDDENHRILLEKQTEQMRGNLLRAISHDLRTPLTGILGASSAILENPDRIDRTEQLQLFRDINEDAQWLLQMVENVLSVTRIGETPTLKKSPAPMEEVLAQAANKCRRRYPAMQLTMRAPQELLMAPMDETLIEQVLINLLENAYRHGGATPIEATLARDGSAAVLTVRDHGPGIREEDFPRLFDGLLSRTGGDDTTRGLGIGLSICKSIITAHGGAIEARNAPDGEGAIFQITLPLEEVSHDAP</sequence>
<dbReference type="InterPro" id="IPR036890">
    <property type="entry name" value="HATPase_C_sf"/>
</dbReference>
<dbReference type="SUPFAM" id="SSF55781">
    <property type="entry name" value="GAF domain-like"/>
    <property type="match status" value="1"/>
</dbReference>
<protein>
    <recommendedName>
        <fullName evidence="3">histidine kinase</fullName>
        <ecNumber evidence="3">2.7.13.3</ecNumber>
    </recommendedName>
</protein>
<dbReference type="GO" id="GO:0005886">
    <property type="term" value="C:plasma membrane"/>
    <property type="evidence" value="ECO:0007669"/>
    <property type="project" value="TreeGrafter"/>
</dbReference>
<gene>
    <name evidence="15" type="ORF">H8695_10205</name>
</gene>
<dbReference type="Pfam" id="PF02518">
    <property type="entry name" value="HATPase_c"/>
    <property type="match status" value="1"/>
</dbReference>
<dbReference type="Gene3D" id="3.30.565.10">
    <property type="entry name" value="Histidine kinase-like ATPase, C-terminal domain"/>
    <property type="match status" value="1"/>
</dbReference>
<feature type="domain" description="Histidine kinase" evidence="14">
    <location>
        <begin position="291"/>
        <end position="506"/>
    </location>
</feature>
<keyword evidence="12 13" id="KW-0472">Membrane</keyword>
<dbReference type="Pfam" id="PF00512">
    <property type="entry name" value="HisKA"/>
    <property type="match status" value="1"/>
</dbReference>
<dbReference type="RefSeq" id="WP_249301282.1">
    <property type="nucleotide sequence ID" value="NZ_JACRSP010000005.1"/>
</dbReference>
<dbReference type="PANTHER" id="PTHR45569">
    <property type="entry name" value="SENSOR PROTEIN KDPD"/>
    <property type="match status" value="1"/>
</dbReference>
<comment type="catalytic activity">
    <reaction evidence="1">
        <text>ATP + protein L-histidine = ADP + protein N-phospho-L-histidine.</text>
        <dbReference type="EC" id="2.7.13.3"/>
    </reaction>
</comment>
<dbReference type="InterPro" id="IPR036097">
    <property type="entry name" value="HisK_dim/P_sf"/>
</dbReference>
<evidence type="ECO:0000259" key="14">
    <source>
        <dbReference type="PROSITE" id="PS50109"/>
    </source>
</evidence>
<evidence type="ECO:0000256" key="1">
    <source>
        <dbReference type="ARBA" id="ARBA00000085"/>
    </source>
</evidence>
<dbReference type="Pfam" id="PF13493">
    <property type="entry name" value="DUF4118"/>
    <property type="match status" value="1"/>
</dbReference>
<proteinExistence type="predicted"/>
<feature type="transmembrane region" description="Helical" evidence="13">
    <location>
        <begin position="21"/>
        <end position="41"/>
    </location>
</feature>
<evidence type="ECO:0000256" key="10">
    <source>
        <dbReference type="ARBA" id="ARBA00022989"/>
    </source>
</evidence>
<evidence type="ECO:0000256" key="9">
    <source>
        <dbReference type="ARBA" id="ARBA00022840"/>
    </source>
</evidence>
<dbReference type="Gene3D" id="3.30.450.40">
    <property type="match status" value="1"/>
</dbReference>
<dbReference type="EC" id="2.7.13.3" evidence="3"/>
<dbReference type="Gene3D" id="1.10.287.130">
    <property type="match status" value="1"/>
</dbReference>
<keyword evidence="6 13" id="KW-0812">Transmembrane</keyword>
<dbReference type="InterPro" id="IPR052023">
    <property type="entry name" value="Histidine_kinase_KdpD"/>
</dbReference>
<dbReference type="SMART" id="SM00388">
    <property type="entry name" value="HisKA"/>
    <property type="match status" value="1"/>
</dbReference>
<evidence type="ECO:0000256" key="8">
    <source>
        <dbReference type="ARBA" id="ARBA00022777"/>
    </source>
</evidence>
<dbReference type="GO" id="GO:0005524">
    <property type="term" value="F:ATP binding"/>
    <property type="evidence" value="ECO:0007669"/>
    <property type="project" value="UniProtKB-KW"/>
</dbReference>
<dbReference type="InterPro" id="IPR005467">
    <property type="entry name" value="His_kinase_dom"/>
</dbReference>
<keyword evidence="8" id="KW-0418">Kinase</keyword>
<dbReference type="InterPro" id="IPR029016">
    <property type="entry name" value="GAF-like_dom_sf"/>
</dbReference>
<keyword evidence="16" id="KW-1185">Reference proteome</keyword>
<comment type="caution">
    <text evidence="15">The sequence shown here is derived from an EMBL/GenBank/DDBJ whole genome shotgun (WGS) entry which is preliminary data.</text>
</comment>
<keyword evidence="5" id="KW-0808">Transferase</keyword>
<dbReference type="GO" id="GO:0000155">
    <property type="term" value="F:phosphorelay sensor kinase activity"/>
    <property type="evidence" value="ECO:0007669"/>
    <property type="project" value="InterPro"/>
</dbReference>
<dbReference type="PROSITE" id="PS50109">
    <property type="entry name" value="HIS_KIN"/>
    <property type="match status" value="1"/>
</dbReference>
<evidence type="ECO:0000256" key="3">
    <source>
        <dbReference type="ARBA" id="ARBA00012438"/>
    </source>
</evidence>
<dbReference type="SMART" id="SM00387">
    <property type="entry name" value="HATPase_c"/>
    <property type="match status" value="1"/>
</dbReference>